<reference evidence="2 3" key="1">
    <citation type="submission" date="2011-02" db="EMBL/GenBank/DDBJ databases">
        <title>The Genome Sequence of Sphaeroforma arctica JP610.</title>
        <authorList>
            <consortium name="The Broad Institute Genome Sequencing Platform"/>
            <person name="Russ C."/>
            <person name="Cuomo C."/>
            <person name="Young S.K."/>
            <person name="Zeng Q."/>
            <person name="Gargeya S."/>
            <person name="Alvarado L."/>
            <person name="Berlin A."/>
            <person name="Chapman S.B."/>
            <person name="Chen Z."/>
            <person name="Freedman E."/>
            <person name="Gellesch M."/>
            <person name="Goldberg J."/>
            <person name="Griggs A."/>
            <person name="Gujja S."/>
            <person name="Heilman E."/>
            <person name="Heiman D."/>
            <person name="Howarth C."/>
            <person name="Mehta T."/>
            <person name="Neiman D."/>
            <person name="Pearson M."/>
            <person name="Roberts A."/>
            <person name="Saif S."/>
            <person name="Shea T."/>
            <person name="Shenoy N."/>
            <person name="Sisk P."/>
            <person name="Stolte C."/>
            <person name="Sykes S."/>
            <person name="White J."/>
            <person name="Yandava C."/>
            <person name="Burger G."/>
            <person name="Gray M.W."/>
            <person name="Holland P.W.H."/>
            <person name="King N."/>
            <person name="Lang F.B.F."/>
            <person name="Roger A.J."/>
            <person name="Ruiz-Trillo I."/>
            <person name="Haas B."/>
            <person name="Nusbaum C."/>
            <person name="Birren B."/>
        </authorList>
    </citation>
    <scope>NUCLEOTIDE SEQUENCE [LARGE SCALE GENOMIC DNA]</scope>
    <source>
        <strain evidence="2 3">JP610</strain>
    </source>
</reference>
<proteinExistence type="predicted"/>
<accession>A0A0L0F7G4</accession>
<dbReference type="EMBL" id="KQ246692">
    <property type="protein sequence ID" value="KNC72660.1"/>
    <property type="molecule type" value="Genomic_DNA"/>
</dbReference>
<feature type="compositionally biased region" description="Basic and acidic residues" evidence="1">
    <location>
        <begin position="235"/>
        <end position="250"/>
    </location>
</feature>
<feature type="region of interest" description="Disordered" evidence="1">
    <location>
        <begin position="336"/>
        <end position="374"/>
    </location>
</feature>
<dbReference type="Proteomes" id="UP000054560">
    <property type="component" value="Unassembled WGS sequence"/>
</dbReference>
<dbReference type="RefSeq" id="XP_014146562.1">
    <property type="nucleotide sequence ID" value="XM_014291087.1"/>
</dbReference>
<evidence type="ECO:0000256" key="1">
    <source>
        <dbReference type="SAM" id="MobiDB-lite"/>
    </source>
</evidence>
<dbReference type="SUPFAM" id="SSF52540">
    <property type="entry name" value="P-loop containing nucleoside triphosphate hydrolases"/>
    <property type="match status" value="1"/>
</dbReference>
<dbReference type="AlphaFoldDB" id="A0A0L0F7G4"/>
<organism evidence="2 3">
    <name type="scientific">Sphaeroforma arctica JP610</name>
    <dbReference type="NCBI Taxonomy" id="667725"/>
    <lineage>
        <taxon>Eukaryota</taxon>
        <taxon>Ichthyosporea</taxon>
        <taxon>Ichthyophonida</taxon>
        <taxon>Sphaeroforma</taxon>
    </lineage>
</organism>
<feature type="compositionally biased region" description="Low complexity" evidence="1">
    <location>
        <begin position="356"/>
        <end position="369"/>
    </location>
</feature>
<dbReference type="GeneID" id="25915285"/>
<evidence type="ECO:0000313" key="2">
    <source>
        <dbReference type="EMBL" id="KNC72660.1"/>
    </source>
</evidence>
<feature type="region of interest" description="Disordered" evidence="1">
    <location>
        <begin position="235"/>
        <end position="290"/>
    </location>
</feature>
<dbReference type="InterPro" id="IPR027417">
    <property type="entry name" value="P-loop_NTPase"/>
</dbReference>
<evidence type="ECO:0000313" key="3">
    <source>
        <dbReference type="Proteomes" id="UP000054560"/>
    </source>
</evidence>
<gene>
    <name evidence="2" type="ORF">SARC_14781</name>
</gene>
<feature type="non-terminal residue" evidence="2">
    <location>
        <position position="1"/>
    </location>
</feature>
<dbReference type="Gene3D" id="3.40.50.300">
    <property type="entry name" value="P-loop containing nucleotide triphosphate hydrolases"/>
    <property type="match status" value="1"/>
</dbReference>
<keyword evidence="3" id="KW-1185">Reference proteome</keyword>
<sequence>FAKSQPLHLQRLSSDVSELSSHFVEDTQLTVLTDAVGQIAPPTHSVTGKSDSGPYKSDPIIGQSDPKIGQSDAVIRPVGGSSRNIHNTSRANDSVNLDISYSDIASSEMTQKSRGFSSVVGSQKNQGFSAVVGLRPRRTSINSSSPIYEQQSIPLSAVAGDSGYVSRTGEQSANSTPRKHPLAHQVGIWQCDIRQSGIWEGVHTGEGSSQATLRPGGDRDAEMHSTVTVLDLDADTHGGSEPHTHAHTDTPTHTPIHTPTRIDTHIDTPTHTPIHTPTRIDTHIDTPTHTPTHMDVCLNTETQIPENRESEKAKAKAGLGDTVLTKGCYEVSSRDATTADHRKATNSGGLCRYSESQGAGAKSRSGSGSNLTDSPPVFALRRIDLTVCAGELVAVVGGVGSGKTMLMLSILNELHRIQGT</sequence>
<name>A0A0L0F7G4_9EUKA</name>
<evidence type="ECO:0008006" key="4">
    <source>
        <dbReference type="Google" id="ProtNLM"/>
    </source>
</evidence>
<protein>
    <recommendedName>
        <fullName evidence="4">ABC transporter domain-containing protein</fullName>
    </recommendedName>
</protein>